<dbReference type="AlphaFoldDB" id="A0AAV3RV07"/>
<protein>
    <submittedName>
        <fullName evidence="1">Uncharacterized protein</fullName>
    </submittedName>
</protein>
<keyword evidence="2" id="KW-1185">Reference proteome</keyword>
<dbReference type="EMBL" id="BAABME010012803">
    <property type="protein sequence ID" value="GAA0185538.1"/>
    <property type="molecule type" value="Genomic_DNA"/>
</dbReference>
<reference evidence="1 2" key="1">
    <citation type="submission" date="2024-01" db="EMBL/GenBank/DDBJ databases">
        <title>The complete chloroplast genome sequence of Lithospermum erythrorhizon: insights into the phylogenetic relationship among Boraginaceae species and the maternal lineages of purple gromwells.</title>
        <authorList>
            <person name="Okada T."/>
            <person name="Watanabe K."/>
        </authorList>
    </citation>
    <scope>NUCLEOTIDE SEQUENCE [LARGE SCALE GENOMIC DNA]</scope>
</reference>
<proteinExistence type="predicted"/>
<gene>
    <name evidence="1" type="ORF">LIER_32826</name>
</gene>
<accession>A0AAV3RV07</accession>
<organism evidence="1 2">
    <name type="scientific">Lithospermum erythrorhizon</name>
    <name type="common">Purple gromwell</name>
    <name type="synonym">Lithospermum officinale var. erythrorhizon</name>
    <dbReference type="NCBI Taxonomy" id="34254"/>
    <lineage>
        <taxon>Eukaryota</taxon>
        <taxon>Viridiplantae</taxon>
        <taxon>Streptophyta</taxon>
        <taxon>Embryophyta</taxon>
        <taxon>Tracheophyta</taxon>
        <taxon>Spermatophyta</taxon>
        <taxon>Magnoliopsida</taxon>
        <taxon>eudicotyledons</taxon>
        <taxon>Gunneridae</taxon>
        <taxon>Pentapetalae</taxon>
        <taxon>asterids</taxon>
        <taxon>lamiids</taxon>
        <taxon>Boraginales</taxon>
        <taxon>Boraginaceae</taxon>
        <taxon>Boraginoideae</taxon>
        <taxon>Lithospermeae</taxon>
        <taxon>Lithospermum</taxon>
    </lineage>
</organism>
<name>A0AAV3RV07_LITER</name>
<sequence>MTLRDYALPTLEGLIAHMLRPPPINANNFELKPALIQHVRNHVQFSGLGHEDANEHLVNFMEIAATLKVNGVPADSIH</sequence>
<comment type="caution">
    <text evidence="1">The sequence shown here is derived from an EMBL/GenBank/DDBJ whole genome shotgun (WGS) entry which is preliminary data.</text>
</comment>
<evidence type="ECO:0000313" key="2">
    <source>
        <dbReference type="Proteomes" id="UP001454036"/>
    </source>
</evidence>
<evidence type="ECO:0000313" key="1">
    <source>
        <dbReference type="EMBL" id="GAA0185538.1"/>
    </source>
</evidence>
<dbReference type="Proteomes" id="UP001454036">
    <property type="component" value="Unassembled WGS sequence"/>
</dbReference>